<evidence type="ECO:0000256" key="3">
    <source>
        <dbReference type="ARBA" id="ARBA00022692"/>
    </source>
</evidence>
<dbReference type="GO" id="GO:0005886">
    <property type="term" value="C:plasma membrane"/>
    <property type="evidence" value="ECO:0007669"/>
    <property type="project" value="UniProtKB-SubCell"/>
</dbReference>
<evidence type="ECO:0000313" key="8">
    <source>
        <dbReference type="EMBL" id="WOX27434.1"/>
    </source>
</evidence>
<evidence type="ECO:0000313" key="7">
    <source>
        <dbReference type="EMBL" id="NLR19983.1"/>
    </source>
</evidence>
<keyword evidence="3 6" id="KW-0812">Transmembrane</keyword>
<dbReference type="Pfam" id="PF03788">
    <property type="entry name" value="LrgA"/>
    <property type="match status" value="1"/>
</dbReference>
<evidence type="ECO:0000256" key="5">
    <source>
        <dbReference type="ARBA" id="ARBA00023136"/>
    </source>
</evidence>
<feature type="transmembrane region" description="Helical" evidence="6">
    <location>
        <begin position="7"/>
        <end position="29"/>
    </location>
</feature>
<evidence type="ECO:0000256" key="1">
    <source>
        <dbReference type="ARBA" id="ARBA00004651"/>
    </source>
</evidence>
<keyword evidence="10" id="KW-1185">Reference proteome</keyword>
<feature type="transmembrane region" description="Helical" evidence="6">
    <location>
        <begin position="35"/>
        <end position="55"/>
    </location>
</feature>
<evidence type="ECO:0000256" key="6">
    <source>
        <dbReference type="SAM" id="Phobius"/>
    </source>
</evidence>
<proteinExistence type="predicted"/>
<dbReference type="AlphaFoldDB" id="A0A8I2GYZ2"/>
<dbReference type="PANTHER" id="PTHR33931">
    <property type="entry name" value="HOLIN-LIKE PROTEIN CIDA-RELATED"/>
    <property type="match status" value="1"/>
</dbReference>
<feature type="transmembrane region" description="Helical" evidence="6">
    <location>
        <begin position="67"/>
        <end position="87"/>
    </location>
</feature>
<name>A0A8I2GYZ2_9GAMM</name>
<dbReference type="InterPro" id="IPR005538">
    <property type="entry name" value="LrgA/CidA"/>
</dbReference>
<gene>
    <name evidence="7" type="ORF">F9Y85_01310</name>
    <name evidence="8" type="ORF">R5H13_12255</name>
</gene>
<protein>
    <submittedName>
        <fullName evidence="7">CidA/LrgA family protein</fullName>
    </submittedName>
</protein>
<dbReference type="Proteomes" id="UP001304419">
    <property type="component" value="Chromosome 1"/>
</dbReference>
<dbReference type="EMBL" id="CP137578">
    <property type="protein sequence ID" value="WOX27434.1"/>
    <property type="molecule type" value="Genomic_DNA"/>
</dbReference>
<keyword evidence="2" id="KW-1003">Cell membrane</keyword>
<evidence type="ECO:0000313" key="9">
    <source>
        <dbReference type="Proteomes" id="UP000646877"/>
    </source>
</evidence>
<evidence type="ECO:0000256" key="4">
    <source>
        <dbReference type="ARBA" id="ARBA00022989"/>
    </source>
</evidence>
<reference evidence="8 10" key="2">
    <citation type="submission" date="2023-10" db="EMBL/GenBank/DDBJ databases">
        <title>To unveil natural product biosynthetic capacity in Pseudoalteromonas.</title>
        <authorList>
            <person name="Wang J."/>
        </authorList>
    </citation>
    <scope>NUCLEOTIDE SEQUENCE [LARGE SCALE GENOMIC DNA]</scope>
    <source>
        <strain evidence="8 10">DSM 15914</strain>
    </source>
</reference>
<keyword evidence="5 6" id="KW-0472">Membrane</keyword>
<evidence type="ECO:0000313" key="10">
    <source>
        <dbReference type="Proteomes" id="UP001304419"/>
    </source>
</evidence>
<dbReference type="RefSeq" id="WP_010371242.1">
    <property type="nucleotide sequence ID" value="NZ_CBCSDF010000003.1"/>
</dbReference>
<feature type="transmembrane region" description="Helical" evidence="6">
    <location>
        <begin position="93"/>
        <end position="115"/>
    </location>
</feature>
<dbReference type="PANTHER" id="PTHR33931:SF2">
    <property type="entry name" value="HOLIN-LIKE PROTEIN CIDA"/>
    <property type="match status" value="1"/>
</dbReference>
<dbReference type="GeneID" id="98336347"/>
<dbReference type="Proteomes" id="UP000646877">
    <property type="component" value="Unassembled WGS sequence"/>
</dbReference>
<evidence type="ECO:0000256" key="2">
    <source>
        <dbReference type="ARBA" id="ARBA00022475"/>
    </source>
</evidence>
<dbReference type="PROSITE" id="PS51257">
    <property type="entry name" value="PROKAR_LIPOPROTEIN"/>
    <property type="match status" value="1"/>
</dbReference>
<accession>A0A8I2GYZ2</accession>
<dbReference type="EMBL" id="WEIA01000001">
    <property type="protein sequence ID" value="NLR19983.1"/>
    <property type="molecule type" value="Genomic_DNA"/>
</dbReference>
<reference evidence="7" key="1">
    <citation type="submission" date="2019-10" db="EMBL/GenBank/DDBJ databases">
        <authorList>
            <person name="Paulsen S."/>
        </authorList>
    </citation>
    <scope>NUCLEOTIDE SEQUENCE</scope>
    <source>
        <strain evidence="7">LMG 19692</strain>
    </source>
</reference>
<organism evidence="7 9">
    <name type="scientific">Pseudoalteromonas maricaloris</name>
    <dbReference type="NCBI Taxonomy" id="184924"/>
    <lineage>
        <taxon>Bacteria</taxon>
        <taxon>Pseudomonadati</taxon>
        <taxon>Pseudomonadota</taxon>
        <taxon>Gammaproteobacteria</taxon>
        <taxon>Alteromonadales</taxon>
        <taxon>Pseudoalteromonadaceae</taxon>
        <taxon>Pseudoalteromonas</taxon>
    </lineage>
</organism>
<sequence length="122" mass="13515">MVHRAKLILRFALGFAIILACLFSAKWIIQLSALQIPAALLGMVFLVILLATKIIKVEWLAPAAEPILKYMALFFIPAGVGLVEHLSLFQSHWLMLLLLLVGVPTISLVLLSPIVKSIKFRD</sequence>
<keyword evidence="4 6" id="KW-1133">Transmembrane helix</keyword>
<comment type="subcellular location">
    <subcellularLocation>
        <location evidence="1">Cell membrane</location>
        <topology evidence="1">Multi-pass membrane protein</topology>
    </subcellularLocation>
</comment>